<dbReference type="PATRIC" id="fig|518635.7.peg.125"/>
<evidence type="ECO:0000313" key="4">
    <source>
        <dbReference type="Proteomes" id="UP000006408"/>
    </source>
</evidence>
<dbReference type="Proteomes" id="UP000006408">
    <property type="component" value="Unassembled WGS sequence"/>
</dbReference>
<evidence type="ECO:0000256" key="1">
    <source>
        <dbReference type="SAM" id="SignalP"/>
    </source>
</evidence>
<dbReference type="AlphaFoldDB" id="C4FCV5"/>
<accession>C4FCV5</accession>
<organism evidence="3 4">
    <name type="scientific">Bifidobacterium angulatum DSM 20098 = JCM 7096</name>
    <dbReference type="NCBI Taxonomy" id="518635"/>
    <lineage>
        <taxon>Bacteria</taxon>
        <taxon>Bacillati</taxon>
        <taxon>Actinomycetota</taxon>
        <taxon>Actinomycetes</taxon>
        <taxon>Bifidobacteriales</taxon>
        <taxon>Bifidobacteriaceae</taxon>
        <taxon>Bifidobacterium</taxon>
    </lineage>
</organism>
<feature type="domain" description="SLH" evidence="2">
    <location>
        <begin position="476"/>
        <end position="543"/>
    </location>
</feature>
<name>C4FCV5_9BIFI</name>
<feature type="domain" description="SLH" evidence="2">
    <location>
        <begin position="406"/>
        <end position="469"/>
    </location>
</feature>
<reference evidence="3" key="1">
    <citation type="submission" date="2009-04" db="EMBL/GenBank/DDBJ databases">
        <authorList>
            <person name="Weinstock G."/>
            <person name="Sodergren E."/>
            <person name="Clifton S."/>
            <person name="Fulton L."/>
            <person name="Fulton B."/>
            <person name="Courtney L."/>
            <person name="Fronick C."/>
            <person name="Harrison M."/>
            <person name="Strong C."/>
            <person name="Farmer C."/>
            <person name="Delahaunty K."/>
            <person name="Markovic C."/>
            <person name="Hall O."/>
            <person name="Minx P."/>
            <person name="Tomlinson C."/>
            <person name="Mitreva M."/>
            <person name="Nelson J."/>
            <person name="Hou S."/>
            <person name="Wollam A."/>
            <person name="Pepin K.H."/>
            <person name="Johnson M."/>
            <person name="Bhonagiri V."/>
            <person name="Nash W.E."/>
            <person name="Warren W."/>
            <person name="Chinwalla A."/>
            <person name="Mardis E.R."/>
            <person name="Wilson R.K."/>
        </authorList>
    </citation>
    <scope>NUCLEOTIDE SEQUENCE [LARGE SCALE GENOMIC DNA]</scope>
    <source>
        <strain evidence="3">DSM 20098</strain>
    </source>
</reference>
<comment type="caution">
    <text evidence="3">The sequence shown here is derived from an EMBL/GenBank/DDBJ whole genome shotgun (WGS) entry which is preliminary data.</text>
</comment>
<dbReference type="SUPFAM" id="SSF75005">
    <property type="entry name" value="Arabinanase/levansucrase/invertase"/>
    <property type="match status" value="1"/>
</dbReference>
<proteinExistence type="predicted"/>
<dbReference type="InterPro" id="IPR001119">
    <property type="entry name" value="SLH_dom"/>
</dbReference>
<keyword evidence="1" id="KW-0732">Signal</keyword>
<dbReference type="InterPro" id="IPR023296">
    <property type="entry name" value="Glyco_hydro_beta-prop_sf"/>
</dbReference>
<feature type="domain" description="SLH" evidence="2">
    <location>
        <begin position="545"/>
        <end position="607"/>
    </location>
</feature>
<dbReference type="HOGENOM" id="CLU_449558_0_0_11"/>
<protein>
    <recommendedName>
        <fullName evidence="2">SLH domain-containing protein</fullName>
    </recommendedName>
</protein>
<sequence>MDIAVMEMKMKRRLPLPYRIGIAAASAALTLAMCLSPHAARAKEYPNELLFGVFTQSRLNSTDMLYASRDGVHMELVGSAFRDSTPEYDSLDESGRESVDGQFTLVNPSILWHDGRFWLLGNHHNCDAKSNVCLVVSSSDDLRTWSKQTVVRVPVEDEAPPSNGEDFDAVAADWAEDPVTHTVYAVVSLGNYGAFHGRNSDDMRPYLIPFTTLTDGGIDVQSAKRIHLPYKDDHDRIDGSLYFENGKAFFSVKRDGVNNELWSIGNLEQGNDASKWARVGSDLALYHEAPSLTYFHGRYRYYFDRLSVHPSGRSAKKITGTYVMSSKSLSEGWSDLQQLIAYDSEGTVLSKYEQGAANTADGPRHGTVITLRDPRAIRIVMDARNSCSWTEPMLEDTGFIDVYARSRMLGDFDTVATPHDDDIVWLVDKRISTGYSDGSFRPGTKIKRQDMAAFLRRLAVRQGISDASSWKPREKDWTIFSDVDRRTPHAEDILWAAHAGISTGWRESNGERTFRGSTAVKRQDMAAFLHRLASKSAGNTGETVSKSNFTDVTATTPHAEDIYWLGKTGISQGYKNSDGSYRFGCSTAVYRQDMAAFLRRLSDMLSS</sequence>
<feature type="chain" id="PRO_5002937798" description="SLH domain-containing protein" evidence="1">
    <location>
        <begin position="43"/>
        <end position="607"/>
    </location>
</feature>
<dbReference type="Gene3D" id="2.115.10.20">
    <property type="entry name" value="Glycosyl hydrolase domain, family 43"/>
    <property type="match status" value="1"/>
</dbReference>
<keyword evidence="4" id="KW-1185">Reference proteome</keyword>
<dbReference type="EMBL" id="ABYS02000003">
    <property type="protein sequence ID" value="EEP21742.1"/>
    <property type="molecule type" value="Genomic_DNA"/>
</dbReference>
<dbReference type="PROSITE" id="PS51272">
    <property type="entry name" value="SLH"/>
    <property type="match status" value="3"/>
</dbReference>
<dbReference type="eggNOG" id="COG3757">
    <property type="taxonomic scope" value="Bacteria"/>
</dbReference>
<feature type="signal peptide" evidence="1">
    <location>
        <begin position="1"/>
        <end position="42"/>
    </location>
</feature>
<evidence type="ECO:0000313" key="3">
    <source>
        <dbReference type="EMBL" id="EEP21742.1"/>
    </source>
</evidence>
<evidence type="ECO:0000259" key="2">
    <source>
        <dbReference type="PROSITE" id="PS51272"/>
    </source>
</evidence>
<gene>
    <name evidence="3" type="ORF">BIFANG_02131</name>
</gene>
<dbReference type="Pfam" id="PF00395">
    <property type="entry name" value="SLH"/>
    <property type="match status" value="1"/>
</dbReference>